<proteinExistence type="predicted"/>
<evidence type="ECO:0000313" key="1">
    <source>
        <dbReference type="EMBL" id="RMZ69831.1"/>
    </source>
</evidence>
<keyword evidence="2" id="KW-1185">Reference proteome</keyword>
<protein>
    <submittedName>
        <fullName evidence="1">Uncharacterized protein</fullName>
    </submittedName>
</protein>
<dbReference type="AlphaFoldDB" id="A0A3M7M5R0"/>
<sequence>MPHTMLTTLSIYVERQKRLGTPVERVTQTSATLADDMSPVFFLLPLQIPPRYAFIFPRNPSRSNSSSYCFSGERGGVIRVGGYVEEIEDLVRLHRLQTCILLVHNRRGDVDFETFSSWTNLFKCKGIHTSRSSPPEYHASRYVRLRPRPPTLVNIVRGIGVELVDDLLALCSFDTTIQAHKLHRRQKFLEHIVLYHIEHLLHLTEDESAMLSPLAFADLSLTTSEAPIPQSTRRSLRAPSFVVEEVALEIGQVAIVVLYNLWWKVIQYLFLETTEEEGKDLFMQGFDGKCTSFLLF</sequence>
<reference evidence="1 2" key="1">
    <citation type="journal article" date="2014" name="PLoS ONE">
        <title>De novo Genome Assembly of the Fungal Plant Pathogen Pyrenophora semeniperda.</title>
        <authorList>
            <person name="Soliai M.M."/>
            <person name="Meyer S.E."/>
            <person name="Udall J.A."/>
            <person name="Elzinga D.E."/>
            <person name="Hermansen R.A."/>
            <person name="Bodily P.M."/>
            <person name="Hart A.A."/>
            <person name="Coleman C.E."/>
        </authorList>
    </citation>
    <scope>NUCLEOTIDE SEQUENCE [LARGE SCALE GENOMIC DNA]</scope>
    <source>
        <strain evidence="1 2">CCB06</strain>
        <tissue evidence="1">Mycelium</tissue>
    </source>
</reference>
<organism evidence="1 2">
    <name type="scientific">Pyrenophora seminiperda CCB06</name>
    <dbReference type="NCBI Taxonomy" id="1302712"/>
    <lineage>
        <taxon>Eukaryota</taxon>
        <taxon>Fungi</taxon>
        <taxon>Dikarya</taxon>
        <taxon>Ascomycota</taxon>
        <taxon>Pezizomycotina</taxon>
        <taxon>Dothideomycetes</taxon>
        <taxon>Pleosporomycetidae</taxon>
        <taxon>Pleosporales</taxon>
        <taxon>Pleosporineae</taxon>
        <taxon>Pleosporaceae</taxon>
        <taxon>Pyrenophora</taxon>
    </lineage>
</organism>
<dbReference type="EMBL" id="KE747823">
    <property type="protein sequence ID" value="RMZ69831.1"/>
    <property type="molecule type" value="Genomic_DNA"/>
</dbReference>
<name>A0A3M7M5R0_9PLEO</name>
<evidence type="ECO:0000313" key="2">
    <source>
        <dbReference type="Proteomes" id="UP000265663"/>
    </source>
</evidence>
<dbReference type="Proteomes" id="UP000265663">
    <property type="component" value="Unassembled WGS sequence"/>
</dbReference>
<gene>
    <name evidence="1" type="ORF">GMOD_00008752</name>
</gene>
<accession>A0A3M7M5R0</accession>